<feature type="signal peptide" evidence="1">
    <location>
        <begin position="1"/>
        <end position="22"/>
    </location>
</feature>
<proteinExistence type="evidence at transcript level"/>
<dbReference type="Gene3D" id="2.40.128.20">
    <property type="match status" value="1"/>
</dbReference>
<dbReference type="InterPro" id="IPR002970">
    <property type="entry name" value="Tick_his-bd"/>
</dbReference>
<evidence type="ECO:0000256" key="1">
    <source>
        <dbReference type="SAM" id="SignalP"/>
    </source>
</evidence>
<dbReference type="Pfam" id="PF02098">
    <property type="entry name" value="His_binding"/>
    <property type="match status" value="1"/>
</dbReference>
<organism evidence="2">
    <name type="scientific">Amblyomma triste</name>
    <name type="common">Neotropical tick</name>
    <dbReference type="NCBI Taxonomy" id="251400"/>
    <lineage>
        <taxon>Eukaryota</taxon>
        <taxon>Metazoa</taxon>
        <taxon>Ecdysozoa</taxon>
        <taxon>Arthropoda</taxon>
        <taxon>Chelicerata</taxon>
        <taxon>Arachnida</taxon>
        <taxon>Acari</taxon>
        <taxon>Parasitiformes</taxon>
        <taxon>Ixodida</taxon>
        <taxon>Ixodoidea</taxon>
        <taxon>Ixodidae</taxon>
        <taxon>Amblyomminae</taxon>
        <taxon>Amblyomma</taxon>
    </lineage>
</organism>
<evidence type="ECO:0000313" key="2">
    <source>
        <dbReference type="EMBL" id="JAC28259.1"/>
    </source>
</evidence>
<dbReference type="AlphaFoldDB" id="A0A023G3A0"/>
<dbReference type="EMBL" id="GBBM01007159">
    <property type="protein sequence ID" value="JAC28259.1"/>
    <property type="molecule type" value="mRNA"/>
</dbReference>
<protein>
    <submittedName>
        <fullName evidence="2">Putative secreted protein</fullName>
    </submittedName>
</protein>
<dbReference type="InterPro" id="IPR012674">
    <property type="entry name" value="Calycin"/>
</dbReference>
<dbReference type="GO" id="GO:0030682">
    <property type="term" value="P:symbiont-mediated perturbation of host defenses"/>
    <property type="evidence" value="ECO:0007669"/>
    <property type="project" value="InterPro"/>
</dbReference>
<reference evidence="2" key="1">
    <citation type="submission" date="2014-03" db="EMBL/GenBank/DDBJ databases">
        <title>The sialotranscriptome of Amblyomma triste, Amblyomma parvum and Amblyomma cajennense ticks, uncovered by 454-based RNA-seq.</title>
        <authorList>
            <person name="Garcia G.R."/>
            <person name="Gardinassi L.G."/>
            <person name="Ribeiro J.M."/>
            <person name="Anatriello E."/>
            <person name="Ferreira B.R."/>
            <person name="Moreira H.N."/>
            <person name="Mafra C."/>
            <person name="Olegario M.M."/>
            <person name="Szabo P.J."/>
            <person name="Miranda-Santos I.K."/>
            <person name="Maruyama S.R."/>
        </authorList>
    </citation>
    <scope>NUCLEOTIDE SEQUENCE</scope>
    <source>
        <strain evidence="2">Mato Grasso do Sul</strain>
        <tissue evidence="2">Salivary glands</tissue>
    </source>
</reference>
<name>A0A023G3A0_AMBTT</name>
<accession>A0A023G3A0</accession>
<dbReference type="SUPFAM" id="SSF50814">
    <property type="entry name" value="Lipocalins"/>
    <property type="match status" value="1"/>
</dbReference>
<feature type="chain" id="PRO_5001518116" evidence="1">
    <location>
        <begin position="23"/>
        <end position="258"/>
    </location>
</feature>
<sequence length="258" mass="29138">MAFTPIICGVLFFVTWLVICEASVHCYYTKEPVGECDYATKKQRIKHNLRTNDSNCEPTRVVLEDCQPGSPPSQNPTATENVANVREMVKGEEALLLVTGHEDFIGQGRTQCLRSRANGRSLYKFYQRLNYFEYREKQKGDYIFDYRGYSASYTFDNTTGSGTLHVTPHEPVRPSLPFSGSYDIVYSTRNCFVLRKRPISGSSPSCGVWVRKSKALNSYQECLSAFQGSCRSAGESHIYAPYFKALCSKAWGLEAQND</sequence>
<dbReference type="GO" id="GO:0043176">
    <property type="term" value="F:amine binding"/>
    <property type="evidence" value="ECO:0007669"/>
    <property type="project" value="InterPro"/>
</dbReference>
<keyword evidence="1" id="KW-0732">Signal</keyword>